<evidence type="ECO:0000313" key="3">
    <source>
        <dbReference type="Proteomes" id="UP000217301"/>
    </source>
</evidence>
<dbReference type="KEGG" id="cspu:CGC55_06840"/>
<dbReference type="EMBL" id="CP022385">
    <property type="protein sequence ID" value="ATA84238.1"/>
    <property type="molecule type" value="Genomic_DNA"/>
</dbReference>
<dbReference type="InterPro" id="IPR035093">
    <property type="entry name" value="RelE/ParE_toxin_dom_sf"/>
</dbReference>
<organism evidence="2 4">
    <name type="scientific">Capnocytophaga sputigena</name>
    <dbReference type="NCBI Taxonomy" id="1019"/>
    <lineage>
        <taxon>Bacteria</taxon>
        <taxon>Pseudomonadati</taxon>
        <taxon>Bacteroidota</taxon>
        <taxon>Flavobacteriia</taxon>
        <taxon>Flavobacteriales</taxon>
        <taxon>Flavobacteriaceae</taxon>
        <taxon>Capnocytophaga</taxon>
    </lineage>
</organism>
<proteinExistence type="predicted"/>
<evidence type="ECO:0000313" key="4">
    <source>
        <dbReference type="Proteomes" id="UP000249902"/>
    </source>
</evidence>
<dbReference type="EMBL" id="UAVP01000008">
    <property type="protein sequence ID" value="SQA76014.1"/>
    <property type="molecule type" value="Genomic_DNA"/>
</dbReference>
<accession>A0AAX2ID02</accession>
<dbReference type="RefSeq" id="WP_002679754.1">
    <property type="nucleotide sequence ID" value="NZ_CP022385.1"/>
</dbReference>
<keyword evidence="3" id="KW-1185">Reference proteome</keyword>
<dbReference type="AlphaFoldDB" id="A0AAX2ID02"/>
<name>A0AAX2ID02_CAPSP</name>
<reference evidence="1" key="1">
    <citation type="journal article" date="2017" name="Genome Announc.">
        <title>Twelve Complete Reference Genomes of Clinical Isolates in the Capnocytophaga Genus.</title>
        <authorList>
            <person name="Villarma A."/>
            <person name="Gulvik C.A."/>
            <person name="Rowe L.A."/>
            <person name="Sheth M."/>
            <person name="Juieng P."/>
            <person name="Nicholson A.C."/>
            <person name="Loparev V.N."/>
            <person name="McQuiston J.R."/>
        </authorList>
    </citation>
    <scope>NUCLEOTIDE SEQUENCE</scope>
    <source>
        <strain evidence="1">KC1668</strain>
    </source>
</reference>
<dbReference type="Proteomes" id="UP000217301">
    <property type="component" value="Chromosome"/>
</dbReference>
<protein>
    <submittedName>
        <fullName evidence="1">Plasmid stabilization protein ParE</fullName>
    </submittedName>
</protein>
<evidence type="ECO:0000313" key="1">
    <source>
        <dbReference type="EMBL" id="ATA84238.1"/>
    </source>
</evidence>
<reference evidence="3" key="2">
    <citation type="submission" date="2017-06" db="EMBL/GenBank/DDBJ databases">
        <title>Capnocytophaga spp. assemblies.</title>
        <authorList>
            <person name="Gulvik C.A."/>
        </authorList>
    </citation>
    <scope>NUCLEOTIDE SEQUENCE [LARGE SCALE GENOMIC DNA]</scope>
    <source>
        <strain evidence="3">KC1668</strain>
    </source>
</reference>
<sequence length="96" mass="11749">MKIKWSTQAELSYLENLNYWDNRNKSHTYSDKIDEELCKLEQEISISPYFLAQYIEHLDLYKRNFLNGKFAIFYQVSEEENLIRIIYFRSNKQKPL</sequence>
<dbReference type="Gene3D" id="3.30.2310.20">
    <property type="entry name" value="RelE-like"/>
    <property type="match status" value="1"/>
</dbReference>
<dbReference type="Proteomes" id="UP000249902">
    <property type="component" value="Unassembled WGS sequence"/>
</dbReference>
<reference evidence="2 4" key="3">
    <citation type="submission" date="2018-06" db="EMBL/GenBank/DDBJ databases">
        <authorList>
            <consortium name="Pathogen Informatics"/>
            <person name="Doyle S."/>
        </authorList>
    </citation>
    <scope>NUCLEOTIDE SEQUENCE [LARGE SCALE GENOMIC DNA]</scope>
    <source>
        <strain evidence="2 4">NCTC11653</strain>
    </source>
</reference>
<evidence type="ECO:0000313" key="2">
    <source>
        <dbReference type="EMBL" id="SQA76014.1"/>
    </source>
</evidence>
<gene>
    <name evidence="1" type="ORF">CGC55_06840</name>
    <name evidence="2" type="ORF">NCTC11653_01928</name>
</gene>